<dbReference type="PANTHER" id="PTHR48090">
    <property type="entry name" value="UNDECAPRENYL-PHOSPHATE 4-DEOXY-4-FORMAMIDO-L-ARABINOSE TRANSFERASE-RELATED"/>
    <property type="match status" value="1"/>
</dbReference>
<dbReference type="Pfam" id="PF00535">
    <property type="entry name" value="Glycos_transf_2"/>
    <property type="match status" value="1"/>
</dbReference>
<dbReference type="CDD" id="cd04187">
    <property type="entry name" value="DPM1_like_bac"/>
    <property type="match status" value="1"/>
</dbReference>
<dbReference type="InterPro" id="IPR001173">
    <property type="entry name" value="Glyco_trans_2-like"/>
</dbReference>
<evidence type="ECO:0000313" key="9">
    <source>
        <dbReference type="EMBL" id="GAA0880893.1"/>
    </source>
</evidence>
<reference evidence="10" key="1">
    <citation type="journal article" date="2019" name="Int. J. Syst. Evol. Microbiol.">
        <title>The Global Catalogue of Microorganisms (GCM) 10K type strain sequencing project: providing services to taxonomists for standard genome sequencing and annotation.</title>
        <authorList>
            <consortium name="The Broad Institute Genomics Platform"/>
            <consortium name="The Broad Institute Genome Sequencing Center for Infectious Disease"/>
            <person name="Wu L."/>
            <person name="Ma J."/>
        </authorList>
    </citation>
    <scope>NUCLEOTIDE SEQUENCE [LARGE SCALE GENOMIC DNA]</scope>
    <source>
        <strain evidence="10">JCM 16112</strain>
    </source>
</reference>
<dbReference type="InterPro" id="IPR050256">
    <property type="entry name" value="Glycosyltransferase_2"/>
</dbReference>
<sequence>MFLTIVSPVYRAEQLLSELVSRIEAAVGGITQEFEIILVDDASPDGSWSVIEGLAAQNSRVRGIKLSRNFGQHYAITAGLDAAKGDWVVVMDCDLQDRPEEILALFAKAQEGFDVVLARRANRQDGFFKRISSKLFYRTLAWLTGSHQDETIANFGIYARKVVGEIVGMRESIRYFPTMVRWVGFRQTTVDVVHAANDERESSYNFKRLFDLGLDIMLAYSDKPIRLTVKLGLLVALTGFLFALYTLYRYLHGDIVVAGYASLIISIWMLTGFILATLGMVGLYVGKTFEGVKNRPIYIVEKRVGQAIE</sequence>
<dbReference type="EMBL" id="BAAAFI010000047">
    <property type="protein sequence ID" value="GAA0880893.1"/>
    <property type="molecule type" value="Genomic_DNA"/>
</dbReference>
<dbReference type="RefSeq" id="WP_343854472.1">
    <property type="nucleotide sequence ID" value="NZ_BAAAFI010000047.1"/>
</dbReference>
<keyword evidence="5 7" id="KW-1133">Transmembrane helix</keyword>
<keyword evidence="2" id="KW-0328">Glycosyltransferase</keyword>
<evidence type="ECO:0000256" key="4">
    <source>
        <dbReference type="ARBA" id="ARBA00022692"/>
    </source>
</evidence>
<dbReference type="SUPFAM" id="SSF53448">
    <property type="entry name" value="Nucleotide-diphospho-sugar transferases"/>
    <property type="match status" value="1"/>
</dbReference>
<feature type="transmembrane region" description="Helical" evidence="7">
    <location>
        <begin position="260"/>
        <end position="285"/>
    </location>
</feature>
<protein>
    <submittedName>
        <fullName evidence="9">Glycosyltransferase family 2 protein</fullName>
    </submittedName>
</protein>
<evidence type="ECO:0000313" key="10">
    <source>
        <dbReference type="Proteomes" id="UP001500469"/>
    </source>
</evidence>
<dbReference type="Gene3D" id="3.90.550.10">
    <property type="entry name" value="Spore Coat Polysaccharide Biosynthesis Protein SpsA, Chain A"/>
    <property type="match status" value="1"/>
</dbReference>
<dbReference type="PANTHER" id="PTHR48090:SF1">
    <property type="entry name" value="PROPHAGE BACTOPRENOL GLUCOSYL TRANSFERASE HOMOLOG"/>
    <property type="match status" value="1"/>
</dbReference>
<keyword evidence="3" id="KW-0808">Transferase</keyword>
<dbReference type="InterPro" id="IPR029044">
    <property type="entry name" value="Nucleotide-diphossugar_trans"/>
</dbReference>
<feature type="domain" description="Glycosyltransferase 2-like" evidence="8">
    <location>
        <begin position="4"/>
        <end position="141"/>
    </location>
</feature>
<keyword evidence="10" id="KW-1185">Reference proteome</keyword>
<dbReference type="Proteomes" id="UP001500469">
    <property type="component" value="Unassembled WGS sequence"/>
</dbReference>
<evidence type="ECO:0000256" key="6">
    <source>
        <dbReference type="ARBA" id="ARBA00023136"/>
    </source>
</evidence>
<comment type="caution">
    <text evidence="9">The sequence shown here is derived from an EMBL/GenBank/DDBJ whole genome shotgun (WGS) entry which is preliminary data.</text>
</comment>
<gene>
    <name evidence="9" type="ORF">GCM10009119_38630</name>
</gene>
<proteinExistence type="predicted"/>
<feature type="transmembrane region" description="Helical" evidence="7">
    <location>
        <begin position="227"/>
        <end position="248"/>
    </location>
</feature>
<evidence type="ECO:0000256" key="3">
    <source>
        <dbReference type="ARBA" id="ARBA00022679"/>
    </source>
</evidence>
<evidence type="ECO:0000259" key="8">
    <source>
        <dbReference type="Pfam" id="PF00535"/>
    </source>
</evidence>
<comment type="subcellular location">
    <subcellularLocation>
        <location evidence="1">Membrane</location>
        <topology evidence="1">Multi-pass membrane protein</topology>
    </subcellularLocation>
</comment>
<organism evidence="9 10">
    <name type="scientific">Algoriphagus jejuensis</name>
    <dbReference type="NCBI Taxonomy" id="419934"/>
    <lineage>
        <taxon>Bacteria</taxon>
        <taxon>Pseudomonadati</taxon>
        <taxon>Bacteroidota</taxon>
        <taxon>Cytophagia</taxon>
        <taxon>Cytophagales</taxon>
        <taxon>Cyclobacteriaceae</taxon>
        <taxon>Algoriphagus</taxon>
    </lineage>
</organism>
<evidence type="ECO:0000256" key="5">
    <source>
        <dbReference type="ARBA" id="ARBA00022989"/>
    </source>
</evidence>
<keyword evidence="4 7" id="KW-0812">Transmembrane</keyword>
<name>A0ABP3YHM7_9BACT</name>
<keyword evidence="6 7" id="KW-0472">Membrane</keyword>
<evidence type="ECO:0000256" key="1">
    <source>
        <dbReference type="ARBA" id="ARBA00004141"/>
    </source>
</evidence>
<accession>A0ABP3YHM7</accession>
<evidence type="ECO:0000256" key="7">
    <source>
        <dbReference type="SAM" id="Phobius"/>
    </source>
</evidence>
<evidence type="ECO:0000256" key="2">
    <source>
        <dbReference type="ARBA" id="ARBA00022676"/>
    </source>
</evidence>